<evidence type="ECO:0000256" key="4">
    <source>
        <dbReference type="SAM" id="MobiDB-lite"/>
    </source>
</evidence>
<name>R7Z0Y5_CONA1</name>
<sequence>MVAAVSSRSRPSGTATKSLQPPTKRAKLSQQPSEQPSSGLEGILSGAGRGQKLTAVAINGVKRSGKNNVDESRAVVGRGEQSNGDVDMQDVNGGEVVEISSDKEEDESDYESSADEQAEAGAAERPAAHSSDVPVKDTEMADGDVEGTEEPADIAGAAEPEEPSFGEMLQANAPEHIDIEASFADPTARSKELVPTVGTRTLTAPSATSLGTVLTQALKTNDRQLLESCFEMNDLDSVRSTIERLPSPLVSNLLQRLAERLHNRPGRAGNLLIWVQWSLVSHGGYLASQQDVVRRLGSLNRVIKERASGLQPLLTLKGKLDMLSAQMELRRSMQRSAAVDEEDDDEGVIYVEGEDEESDEAEVEVPQPAKANNGGVPPPKVLGKGGRLRDFERVGESESSGDEGEDMPTTVSGLDQDVNEDDDESEDENEMLDDEAEETENDTGDETSDEDELDGEDLDGGEDLSESEAEVIRPAKRSTAALRSGFGRK</sequence>
<dbReference type="GO" id="GO:0005730">
    <property type="term" value="C:nucleolus"/>
    <property type="evidence" value="ECO:0007669"/>
    <property type="project" value="TreeGrafter"/>
</dbReference>
<organism evidence="6 7">
    <name type="scientific">Coniosporium apollinis (strain CBS 100218)</name>
    <name type="common">Rock-inhabiting black yeast</name>
    <dbReference type="NCBI Taxonomy" id="1168221"/>
    <lineage>
        <taxon>Eukaryota</taxon>
        <taxon>Fungi</taxon>
        <taxon>Dikarya</taxon>
        <taxon>Ascomycota</taxon>
        <taxon>Pezizomycotina</taxon>
        <taxon>Dothideomycetes</taxon>
        <taxon>Dothideomycetes incertae sedis</taxon>
        <taxon>Coniosporium</taxon>
    </lineage>
</organism>
<dbReference type="OrthoDB" id="30195at2759"/>
<reference evidence="7" key="1">
    <citation type="submission" date="2012-06" db="EMBL/GenBank/DDBJ databases">
        <title>The genome sequence of Coniosporium apollinis CBS 100218.</title>
        <authorList>
            <consortium name="The Broad Institute Genome Sequencing Platform"/>
            <person name="Cuomo C."/>
            <person name="Gorbushina A."/>
            <person name="Noack S."/>
            <person name="Walker B."/>
            <person name="Young S.K."/>
            <person name="Zeng Q."/>
            <person name="Gargeya S."/>
            <person name="Fitzgerald M."/>
            <person name="Haas B."/>
            <person name="Abouelleil A."/>
            <person name="Alvarado L."/>
            <person name="Arachchi H.M."/>
            <person name="Berlin A.M."/>
            <person name="Chapman S.B."/>
            <person name="Goldberg J."/>
            <person name="Griggs A."/>
            <person name="Gujja S."/>
            <person name="Hansen M."/>
            <person name="Howarth C."/>
            <person name="Imamovic A."/>
            <person name="Larimer J."/>
            <person name="McCowan C."/>
            <person name="Montmayeur A."/>
            <person name="Murphy C."/>
            <person name="Neiman D."/>
            <person name="Pearson M."/>
            <person name="Priest M."/>
            <person name="Roberts A."/>
            <person name="Saif S."/>
            <person name="Shea T."/>
            <person name="Sisk P."/>
            <person name="Sykes S."/>
            <person name="Wortman J."/>
            <person name="Nusbaum C."/>
            <person name="Birren B."/>
        </authorList>
    </citation>
    <scope>NUCLEOTIDE SEQUENCE [LARGE SCALE GENOMIC DNA]</scope>
    <source>
        <strain evidence="7">CBS 100218</strain>
    </source>
</reference>
<dbReference type="HOGENOM" id="CLU_038849_0_0_1"/>
<dbReference type="GO" id="GO:0000462">
    <property type="term" value="P:maturation of SSU-rRNA from tricistronic rRNA transcript (SSU-rRNA, 5.8S rRNA, LSU-rRNA)"/>
    <property type="evidence" value="ECO:0007669"/>
    <property type="project" value="TreeGrafter"/>
</dbReference>
<gene>
    <name evidence="6" type="ORF">W97_06997</name>
</gene>
<feature type="compositionally biased region" description="Polar residues" evidence="4">
    <location>
        <begin position="1"/>
        <end position="21"/>
    </location>
</feature>
<dbReference type="OMA" id="QWSLAAH"/>
<evidence type="ECO:0000259" key="5">
    <source>
        <dbReference type="Pfam" id="PF04003"/>
    </source>
</evidence>
<protein>
    <recommendedName>
        <fullName evidence="5">Small-subunit processome Utp12 domain-containing protein</fullName>
    </recommendedName>
</protein>
<evidence type="ECO:0000256" key="2">
    <source>
        <dbReference type="ARBA" id="ARBA00023242"/>
    </source>
</evidence>
<dbReference type="STRING" id="1168221.R7Z0Y5"/>
<evidence type="ECO:0000313" key="6">
    <source>
        <dbReference type="EMBL" id="EON67743.1"/>
    </source>
</evidence>
<dbReference type="RefSeq" id="XP_007783060.1">
    <property type="nucleotide sequence ID" value="XM_007784870.1"/>
</dbReference>
<feature type="compositionally biased region" description="Basic and acidic residues" evidence="4">
    <location>
        <begin position="387"/>
        <end position="396"/>
    </location>
</feature>
<dbReference type="Pfam" id="PF04003">
    <property type="entry name" value="Utp12"/>
    <property type="match status" value="1"/>
</dbReference>
<evidence type="ECO:0000256" key="3">
    <source>
        <dbReference type="ARBA" id="ARBA00038335"/>
    </source>
</evidence>
<evidence type="ECO:0000256" key="1">
    <source>
        <dbReference type="ARBA" id="ARBA00004123"/>
    </source>
</evidence>
<dbReference type="PANTHER" id="PTHR44267">
    <property type="entry name" value="WD REPEAT-CONTAINING PROTEIN 43"/>
    <property type="match status" value="1"/>
</dbReference>
<dbReference type="InterPro" id="IPR052414">
    <property type="entry name" value="U3_snoRNA-assoc_WDR"/>
</dbReference>
<dbReference type="GeneID" id="19904308"/>
<accession>R7Z0Y5</accession>
<comment type="similarity">
    <text evidence="3">Belongs to the UTP5 family.</text>
</comment>
<dbReference type="EMBL" id="JH767590">
    <property type="protein sequence ID" value="EON67743.1"/>
    <property type="molecule type" value="Genomic_DNA"/>
</dbReference>
<feature type="compositionally biased region" description="Acidic residues" evidence="4">
    <location>
        <begin position="354"/>
        <end position="363"/>
    </location>
</feature>
<dbReference type="InterPro" id="IPR007148">
    <property type="entry name" value="SSU_processome_Utp12"/>
</dbReference>
<proteinExistence type="inferred from homology"/>
<keyword evidence="7" id="KW-1185">Reference proteome</keyword>
<evidence type="ECO:0000313" key="7">
    <source>
        <dbReference type="Proteomes" id="UP000016924"/>
    </source>
</evidence>
<feature type="compositionally biased region" description="Acidic residues" evidence="4">
    <location>
        <begin position="103"/>
        <end position="118"/>
    </location>
</feature>
<dbReference type="eggNOG" id="KOG4547">
    <property type="taxonomic scope" value="Eukaryota"/>
</dbReference>
<feature type="compositionally biased region" description="Polar residues" evidence="4">
    <location>
        <begin position="28"/>
        <end position="38"/>
    </location>
</feature>
<feature type="region of interest" description="Disordered" evidence="4">
    <location>
        <begin position="354"/>
        <end position="489"/>
    </location>
</feature>
<comment type="subcellular location">
    <subcellularLocation>
        <location evidence="1">Nucleus</location>
    </subcellularLocation>
</comment>
<keyword evidence="2" id="KW-0539">Nucleus</keyword>
<dbReference type="PANTHER" id="PTHR44267:SF1">
    <property type="entry name" value="WD REPEAT-CONTAINING PROTEIN 43"/>
    <property type="match status" value="1"/>
</dbReference>
<dbReference type="AlphaFoldDB" id="R7Z0Y5"/>
<feature type="region of interest" description="Disordered" evidence="4">
    <location>
        <begin position="1"/>
        <end position="151"/>
    </location>
</feature>
<feature type="compositionally biased region" description="Acidic residues" evidence="4">
    <location>
        <begin position="417"/>
        <end position="469"/>
    </location>
</feature>
<feature type="compositionally biased region" description="Acidic residues" evidence="4">
    <location>
        <begin position="140"/>
        <end position="151"/>
    </location>
</feature>
<feature type="domain" description="Small-subunit processome Utp12" evidence="5">
    <location>
        <begin position="221"/>
        <end position="324"/>
    </location>
</feature>
<dbReference type="Proteomes" id="UP000016924">
    <property type="component" value="Unassembled WGS sequence"/>
</dbReference>